<dbReference type="AlphaFoldDB" id="A0A1H3EZF3"/>
<dbReference type="EMBL" id="FNOV01000003">
    <property type="protein sequence ID" value="SDX84183.1"/>
    <property type="molecule type" value="Genomic_DNA"/>
</dbReference>
<dbReference type="InterPro" id="IPR038670">
    <property type="entry name" value="HslJ-like_sf"/>
</dbReference>
<dbReference type="PANTHER" id="PTHR35535:SF1">
    <property type="entry name" value="HEAT SHOCK PROTEIN HSLJ"/>
    <property type="match status" value="1"/>
</dbReference>
<feature type="chain" id="PRO_5011433391" evidence="1">
    <location>
        <begin position="21"/>
        <end position="156"/>
    </location>
</feature>
<feature type="domain" description="DUF306" evidence="2">
    <location>
        <begin position="48"/>
        <end position="149"/>
    </location>
</feature>
<dbReference type="RefSeq" id="WP_092738676.1">
    <property type="nucleotide sequence ID" value="NZ_FNOV01000003.1"/>
</dbReference>
<organism evidence="3 4">
    <name type="scientific">Hymenobacter psychrophilus</name>
    <dbReference type="NCBI Taxonomy" id="651662"/>
    <lineage>
        <taxon>Bacteria</taxon>
        <taxon>Pseudomonadati</taxon>
        <taxon>Bacteroidota</taxon>
        <taxon>Cytophagia</taxon>
        <taxon>Cytophagales</taxon>
        <taxon>Hymenobacteraceae</taxon>
        <taxon>Hymenobacter</taxon>
    </lineage>
</organism>
<evidence type="ECO:0000259" key="2">
    <source>
        <dbReference type="Pfam" id="PF03724"/>
    </source>
</evidence>
<accession>A0A1H3EZF3</accession>
<evidence type="ECO:0000313" key="3">
    <source>
        <dbReference type="EMBL" id="SDX84183.1"/>
    </source>
</evidence>
<keyword evidence="3" id="KW-0346">Stress response</keyword>
<dbReference type="InterPro" id="IPR005184">
    <property type="entry name" value="DUF306_Meta_HslJ"/>
</dbReference>
<dbReference type="Proteomes" id="UP000199249">
    <property type="component" value="Unassembled WGS sequence"/>
</dbReference>
<reference evidence="4" key="1">
    <citation type="submission" date="2016-10" db="EMBL/GenBank/DDBJ databases">
        <authorList>
            <person name="Varghese N."/>
            <person name="Submissions S."/>
        </authorList>
    </citation>
    <scope>NUCLEOTIDE SEQUENCE [LARGE SCALE GENOMIC DNA]</scope>
    <source>
        <strain evidence="4">CGMCC 1.8975</strain>
    </source>
</reference>
<sequence length="156" mass="15879">MFRFAPYVVLTALALTGCTAKTTEPVADASGRPTTPVAAATAVMPDAAALTGEWHIRTLNGAELPAEAASTAALSFDTTTNKVSGSTGCNRLMGTYTTSGAGITFGPLATTRMACPPNSPEAGLMTALGSKTLTYQLSTDMLTLLDGTTAVVTLSR</sequence>
<keyword evidence="1" id="KW-0732">Signal</keyword>
<evidence type="ECO:0000313" key="4">
    <source>
        <dbReference type="Proteomes" id="UP000199249"/>
    </source>
</evidence>
<keyword evidence="4" id="KW-1185">Reference proteome</keyword>
<protein>
    <submittedName>
        <fullName evidence="3">Heat shock protein HslJ</fullName>
    </submittedName>
</protein>
<feature type="signal peptide" evidence="1">
    <location>
        <begin position="1"/>
        <end position="20"/>
    </location>
</feature>
<evidence type="ECO:0000256" key="1">
    <source>
        <dbReference type="SAM" id="SignalP"/>
    </source>
</evidence>
<name>A0A1H3EZF3_9BACT</name>
<dbReference type="PROSITE" id="PS51257">
    <property type="entry name" value="PROKAR_LIPOPROTEIN"/>
    <property type="match status" value="1"/>
</dbReference>
<dbReference type="InterPro" id="IPR053147">
    <property type="entry name" value="Hsp_HslJ-like"/>
</dbReference>
<dbReference type="OrthoDB" id="5348860at2"/>
<dbReference type="Gene3D" id="2.40.128.270">
    <property type="match status" value="1"/>
</dbReference>
<dbReference type="Pfam" id="PF03724">
    <property type="entry name" value="META"/>
    <property type="match status" value="1"/>
</dbReference>
<dbReference type="PANTHER" id="PTHR35535">
    <property type="entry name" value="HEAT SHOCK PROTEIN HSLJ"/>
    <property type="match status" value="1"/>
</dbReference>
<gene>
    <name evidence="3" type="ORF">SAMN04488069_103373</name>
</gene>
<proteinExistence type="predicted"/>
<dbReference type="STRING" id="651662.SAMN04488069_103373"/>